<keyword evidence="1" id="KW-0812">Transmembrane</keyword>
<sequence length="168" mass="18711">MVAGVVMALSLAYVSILIGSMSFYPFHDRFQREDLETGISLDNQHKIVFYPAMGFEGTYNFSLNDTMREGMGFYSTIFCHESTLNVSPREIYASPNSTLTFTIGLGPGGFVHIVGDNGFYSVDQIQENVVQGNVYLNVTLTLRNVPPGTLWIPVWDSCRTVYVEVVVS</sequence>
<keyword evidence="1" id="KW-1133">Transmembrane helix</keyword>
<dbReference type="KEGG" id="mten:GWK48_03570"/>
<gene>
    <name evidence="2" type="ORF">GWK48_03570</name>
</gene>
<dbReference type="AlphaFoldDB" id="A0A6N0NVP9"/>
<dbReference type="EMBL" id="CP049074">
    <property type="protein sequence ID" value="QKR00974.1"/>
    <property type="molecule type" value="Genomic_DNA"/>
</dbReference>
<evidence type="ECO:0000313" key="2">
    <source>
        <dbReference type="EMBL" id="QKR00974.1"/>
    </source>
</evidence>
<accession>A0A6N0NVP9</accession>
<keyword evidence="3" id="KW-1185">Reference proteome</keyword>
<reference evidence="2 3" key="1">
    <citation type="submission" date="2020-02" db="EMBL/GenBank/DDBJ databases">
        <title>Comparative genome analysis reveals the metabolism and evolution of the thermophilic archaeal genus Metallosphaera.</title>
        <authorList>
            <person name="Jiang C."/>
        </authorList>
    </citation>
    <scope>NUCLEOTIDE SEQUENCE [LARGE SCALE GENOMIC DNA]</scope>
    <source>
        <strain evidence="2 3">Ric-A</strain>
    </source>
</reference>
<dbReference type="OrthoDB" id="34616at2157"/>
<feature type="transmembrane region" description="Helical" evidence="1">
    <location>
        <begin position="6"/>
        <end position="26"/>
    </location>
</feature>
<evidence type="ECO:0000313" key="3">
    <source>
        <dbReference type="Proteomes" id="UP000509301"/>
    </source>
</evidence>
<proteinExistence type="predicted"/>
<dbReference type="Proteomes" id="UP000509301">
    <property type="component" value="Chromosome"/>
</dbReference>
<evidence type="ECO:0000256" key="1">
    <source>
        <dbReference type="SAM" id="Phobius"/>
    </source>
</evidence>
<keyword evidence="1" id="KW-0472">Membrane</keyword>
<name>A0A6N0NVP9_9CREN</name>
<protein>
    <submittedName>
        <fullName evidence="2">Uncharacterized protein</fullName>
    </submittedName>
</protein>
<organism evidence="2 3">
    <name type="scientific">Metallosphaera tengchongensis</name>
    <dbReference type="NCBI Taxonomy" id="1532350"/>
    <lineage>
        <taxon>Archaea</taxon>
        <taxon>Thermoproteota</taxon>
        <taxon>Thermoprotei</taxon>
        <taxon>Sulfolobales</taxon>
        <taxon>Sulfolobaceae</taxon>
        <taxon>Metallosphaera</taxon>
    </lineage>
</organism>